<proteinExistence type="predicted"/>
<dbReference type="Proteomes" id="UP000306340">
    <property type="component" value="Unassembled WGS sequence"/>
</dbReference>
<evidence type="ECO:0000313" key="2">
    <source>
        <dbReference type="Proteomes" id="UP000306340"/>
    </source>
</evidence>
<gene>
    <name evidence="1" type="ORF">FAZ78_12565</name>
</gene>
<accession>A0A4U0YZN0</accession>
<dbReference type="Gene3D" id="3.30.470.10">
    <property type="match status" value="1"/>
</dbReference>
<dbReference type="AlphaFoldDB" id="A0A4U0YZN0"/>
<keyword evidence="1" id="KW-0032">Aminotransferase</keyword>
<dbReference type="GO" id="GO:0008483">
    <property type="term" value="F:transaminase activity"/>
    <property type="evidence" value="ECO:0007669"/>
    <property type="project" value="UniProtKB-KW"/>
</dbReference>
<sequence>MGGSAVEGTFRGAAGDDSLRLIETLGWDGAVFPREERHLARLARAAARFGWRCEGAA</sequence>
<keyword evidence="1" id="KW-0808">Transferase</keyword>
<protein>
    <submittedName>
        <fullName evidence="1">Aminotransferase class IV</fullName>
    </submittedName>
</protein>
<dbReference type="InterPro" id="IPR043131">
    <property type="entry name" value="BCAT-like_N"/>
</dbReference>
<dbReference type="EMBL" id="SWAU01000112">
    <property type="protein sequence ID" value="TKA96226.1"/>
    <property type="molecule type" value="Genomic_DNA"/>
</dbReference>
<name>A0A4U0YZN0_9RHOB</name>
<evidence type="ECO:0000313" key="1">
    <source>
        <dbReference type="EMBL" id="TKA96226.1"/>
    </source>
</evidence>
<feature type="non-terminal residue" evidence="1">
    <location>
        <position position="57"/>
    </location>
</feature>
<reference evidence="1 2" key="1">
    <citation type="submission" date="2019-04" db="EMBL/GenBank/DDBJ databases">
        <title>Crypto-aerobic microbial life in anoxic (sulfidic) marine sediments.</title>
        <authorList>
            <person name="Bhattacharya S."/>
            <person name="Roy C."/>
            <person name="Mondal N."/>
            <person name="Sarkar J."/>
            <person name="Mandal S."/>
            <person name="Rameez M.J."/>
            <person name="Ghosh W."/>
        </authorList>
    </citation>
    <scope>NUCLEOTIDE SEQUENCE [LARGE SCALE GENOMIC DNA]</scope>
    <source>
        <strain evidence="1 2">SBBC</strain>
    </source>
</reference>
<comment type="caution">
    <text evidence="1">The sequence shown here is derived from an EMBL/GenBank/DDBJ whole genome shotgun (WGS) entry which is preliminary data.</text>
</comment>
<organism evidence="1 2">
    <name type="scientific">Cereibacter changlensis</name>
    <dbReference type="NCBI Taxonomy" id="402884"/>
    <lineage>
        <taxon>Bacteria</taxon>
        <taxon>Pseudomonadati</taxon>
        <taxon>Pseudomonadota</taxon>
        <taxon>Alphaproteobacteria</taxon>
        <taxon>Rhodobacterales</taxon>
        <taxon>Paracoccaceae</taxon>
        <taxon>Cereibacter</taxon>
    </lineage>
</organism>